<comment type="caution">
    <text evidence="1">The sequence shown here is derived from an EMBL/GenBank/DDBJ whole genome shotgun (WGS) entry which is preliminary data.</text>
</comment>
<dbReference type="EMBL" id="LNTA01000471">
    <property type="protein sequence ID" value="KWV10094.1"/>
    <property type="molecule type" value="Genomic_DNA"/>
</dbReference>
<protein>
    <recommendedName>
        <fullName evidence="3">Tail specific protease domain-containing protein</fullName>
    </recommendedName>
</protein>
<evidence type="ECO:0000313" key="1">
    <source>
        <dbReference type="EMBL" id="KWV10094.1"/>
    </source>
</evidence>
<evidence type="ECO:0000313" key="2">
    <source>
        <dbReference type="Proteomes" id="UP000055854"/>
    </source>
</evidence>
<name>A0A109HDF8_XANCT</name>
<dbReference type="RefSeq" id="WP_060748865.1">
    <property type="nucleotide sequence ID" value="NZ_LNTA01000471.1"/>
</dbReference>
<evidence type="ECO:0008006" key="3">
    <source>
        <dbReference type="Google" id="ProtNLM"/>
    </source>
</evidence>
<dbReference type="AlphaFoldDB" id="A0A109HDF8"/>
<sequence>MLFANAMQDFHVGTLIGEGASVRSTQTGGVQKIALPQTGLVLWAPRLLLVQTSGAATPLWLTPDIRIDDDPLHPNAMMDAALAIAAAQR</sequence>
<gene>
    <name evidence="1" type="ORF">ATB53_08060</name>
</gene>
<dbReference type="Proteomes" id="UP000055854">
    <property type="component" value="Unassembled WGS sequence"/>
</dbReference>
<organism evidence="1 2">
    <name type="scientific">Xanthomonas campestris pv. translucens</name>
    <dbReference type="NCBI Taxonomy" id="343"/>
    <lineage>
        <taxon>Bacteria</taxon>
        <taxon>Pseudomonadati</taxon>
        <taxon>Pseudomonadota</taxon>
        <taxon>Gammaproteobacteria</taxon>
        <taxon>Lysobacterales</taxon>
        <taxon>Lysobacteraceae</taxon>
        <taxon>Xanthomonas</taxon>
        <taxon>Xanthomonas translucens group</taxon>
    </lineage>
</organism>
<reference evidence="1 2" key="1">
    <citation type="submission" date="2015-11" db="EMBL/GenBank/DDBJ databases">
        <title>Long Read and Single Molecule DNA Sequencing Simplifies Genome Assembly and TAL Effector Gene Analysis of Xanthomonas translucens.</title>
        <authorList>
            <person name="Peng Z."/>
            <person name="Hu Y."/>
            <person name="Xie J."/>
            <person name="Potnis N."/>
            <person name="Akhunova A."/>
            <person name="Jones J."/>
            <person name="Liu Z."/>
            <person name="White F."/>
            <person name="Liu S."/>
        </authorList>
    </citation>
    <scope>NUCLEOTIDE SEQUENCE [LARGE SCALE GENOMIC DNA]</scope>
    <source>
        <strain evidence="1 2">B1</strain>
    </source>
</reference>
<proteinExistence type="predicted"/>
<dbReference type="OrthoDB" id="6397760at2"/>
<accession>A0A109HDF8</accession>